<dbReference type="PANTHER" id="PTHR30545:SF2">
    <property type="entry name" value="SUGAR FERMENTATION STIMULATION PROTEIN A"/>
    <property type="match status" value="1"/>
</dbReference>
<dbReference type="GO" id="GO:0003677">
    <property type="term" value="F:DNA binding"/>
    <property type="evidence" value="ECO:0007669"/>
    <property type="project" value="InterPro"/>
</dbReference>
<evidence type="ECO:0000256" key="1">
    <source>
        <dbReference type="HAMAP-Rule" id="MF_00095"/>
    </source>
</evidence>
<comment type="caution">
    <text evidence="4">The sequence shown here is derived from an EMBL/GenBank/DDBJ whole genome shotgun (WGS) entry which is preliminary data.</text>
</comment>
<feature type="domain" description="SfsA N-terminal OB" evidence="3">
    <location>
        <begin position="13"/>
        <end position="80"/>
    </location>
</feature>
<dbReference type="HAMAP" id="MF_00095">
    <property type="entry name" value="SfsA"/>
    <property type="match status" value="1"/>
</dbReference>
<dbReference type="STRING" id="197461.A3843_02475"/>
<organism evidence="4 5">
    <name type="scientific">Pseudovibrio exalbescens</name>
    <dbReference type="NCBI Taxonomy" id="197461"/>
    <lineage>
        <taxon>Bacteria</taxon>
        <taxon>Pseudomonadati</taxon>
        <taxon>Pseudomonadota</taxon>
        <taxon>Alphaproteobacteria</taxon>
        <taxon>Hyphomicrobiales</taxon>
        <taxon>Stappiaceae</taxon>
        <taxon>Pseudovibrio</taxon>
    </lineage>
</organism>
<feature type="domain" description="Sugar fermentation stimulation protein C-terminal" evidence="2">
    <location>
        <begin position="84"/>
        <end position="223"/>
    </location>
</feature>
<dbReference type="CDD" id="cd22359">
    <property type="entry name" value="SfsA-like_bacterial"/>
    <property type="match status" value="1"/>
</dbReference>
<sequence length="235" mass="26148">MKFDVPLVSGRLIKRYKRFMADVTLDAFEEVVTAHCANSGSMMGLTREGIRVWLTPSDNPKRKLKYSWELLEIDGAMVGINTSRPNGLVEEALRDGRIPELAGFDNLRREVKYGKNSRIDILLEDRDLQKTYVEVKNVTLARGDMGLAEFPDAVTTRGAKHLSELADMVREGHQAAMVFLVQRNDCDAVAIARDIDKAYGAAFDAALEAGVQVYALGCEISSEEIIPNRPIKLAF</sequence>
<dbReference type="InterPro" id="IPR041465">
    <property type="entry name" value="SfsA_N"/>
</dbReference>
<keyword evidence="5" id="KW-1185">Reference proteome</keyword>
<dbReference type="AlphaFoldDB" id="A0A1U7JKQ9"/>
<dbReference type="Pfam" id="PF17746">
    <property type="entry name" value="SfsA_N"/>
    <property type="match status" value="1"/>
</dbReference>
<proteinExistence type="inferred from homology"/>
<dbReference type="EMBL" id="LVVZ01000005">
    <property type="protein sequence ID" value="OKL45231.1"/>
    <property type="molecule type" value="Genomic_DNA"/>
</dbReference>
<dbReference type="Gene3D" id="2.40.50.580">
    <property type="match status" value="1"/>
</dbReference>
<gene>
    <name evidence="1" type="primary">sfsA</name>
    <name evidence="4" type="ORF">A3843_02475</name>
</gene>
<dbReference type="PANTHER" id="PTHR30545">
    <property type="entry name" value="SUGAR FERMENTATION STIMULATION PROTEIN A"/>
    <property type="match status" value="1"/>
</dbReference>
<evidence type="ECO:0000259" key="2">
    <source>
        <dbReference type="Pfam" id="PF03749"/>
    </source>
</evidence>
<dbReference type="Proteomes" id="UP000185783">
    <property type="component" value="Unassembled WGS sequence"/>
</dbReference>
<name>A0A1U7JKQ9_9HYPH</name>
<accession>A0A1U7JKQ9</accession>
<dbReference type="NCBIfam" id="TIGR00230">
    <property type="entry name" value="sfsA"/>
    <property type="match status" value="1"/>
</dbReference>
<protein>
    <recommendedName>
        <fullName evidence="1">Sugar fermentation stimulation protein homolog</fullName>
    </recommendedName>
</protein>
<dbReference type="Gene3D" id="3.40.1350.60">
    <property type="match status" value="1"/>
</dbReference>
<evidence type="ECO:0000313" key="5">
    <source>
        <dbReference type="Proteomes" id="UP000185783"/>
    </source>
</evidence>
<dbReference type="RefSeq" id="WP_028480274.1">
    <property type="nucleotide sequence ID" value="NZ_LVVZ01000005.1"/>
</dbReference>
<dbReference type="InterPro" id="IPR005224">
    <property type="entry name" value="SfsA"/>
</dbReference>
<evidence type="ECO:0000313" key="4">
    <source>
        <dbReference type="EMBL" id="OKL45231.1"/>
    </source>
</evidence>
<dbReference type="Pfam" id="PF03749">
    <property type="entry name" value="SfsA"/>
    <property type="match status" value="1"/>
</dbReference>
<dbReference type="InterPro" id="IPR040452">
    <property type="entry name" value="SfsA_C"/>
</dbReference>
<comment type="similarity">
    <text evidence="1">Belongs to the SfsA family.</text>
</comment>
<reference evidence="4 5" key="1">
    <citation type="submission" date="2016-03" db="EMBL/GenBank/DDBJ databases">
        <title>Genome sequence of Nesiotobacter sp. nov., a moderately halophilic alphaproteobacterium isolated from the Yellow Sea, China.</title>
        <authorList>
            <person name="Zhang G."/>
            <person name="Zhang R."/>
        </authorList>
    </citation>
    <scope>NUCLEOTIDE SEQUENCE [LARGE SCALE GENOMIC DNA]</scope>
    <source>
        <strain evidence="4 5">WB1-6</strain>
    </source>
</reference>
<evidence type="ECO:0000259" key="3">
    <source>
        <dbReference type="Pfam" id="PF17746"/>
    </source>
</evidence>